<gene>
    <name evidence="2" type="ORF">NYO98_09950</name>
</gene>
<keyword evidence="3" id="KW-1185">Reference proteome</keyword>
<reference evidence="2" key="1">
    <citation type="submission" date="2022-08" db="EMBL/GenBank/DDBJ databases">
        <title>Genome sequencing of Nocardioides sp. STR2.</title>
        <authorList>
            <person name="So Y."/>
        </authorList>
    </citation>
    <scope>NUCLEOTIDE SEQUENCE</scope>
    <source>
        <strain evidence="2">STR2</strain>
    </source>
</reference>
<feature type="transmembrane region" description="Helical" evidence="1">
    <location>
        <begin position="124"/>
        <end position="143"/>
    </location>
</feature>
<proteinExistence type="predicted"/>
<feature type="transmembrane region" description="Helical" evidence="1">
    <location>
        <begin position="30"/>
        <end position="48"/>
    </location>
</feature>
<evidence type="ECO:0000313" key="3">
    <source>
        <dbReference type="Proteomes" id="UP001074726"/>
    </source>
</evidence>
<name>A0ABT4CF71_9ACTN</name>
<evidence type="ECO:0000313" key="2">
    <source>
        <dbReference type="EMBL" id="MCY4726599.1"/>
    </source>
</evidence>
<feature type="transmembrane region" description="Helical" evidence="1">
    <location>
        <begin position="399"/>
        <end position="419"/>
    </location>
</feature>
<feature type="transmembrane region" description="Helical" evidence="1">
    <location>
        <begin position="344"/>
        <end position="363"/>
    </location>
</feature>
<dbReference type="Proteomes" id="UP001074726">
    <property type="component" value="Unassembled WGS sequence"/>
</dbReference>
<dbReference type="RefSeq" id="WP_268111503.1">
    <property type="nucleotide sequence ID" value="NZ_JAPPUX010000003.1"/>
</dbReference>
<evidence type="ECO:0000256" key="1">
    <source>
        <dbReference type="SAM" id="Phobius"/>
    </source>
</evidence>
<sequence>MERQHGLVSLSVLVNLAATSILVATAETTLITGIVWSISALVSISYRLGLKNLHDPSVMVFWLGVLPSALGLSSIPFSSYQPHHLATSLMWLSLGTYVAIIGVVDRPVGAIQLPTRAERARLGWMGLVASAATLGAAAVFFSQRGVTLLMFNAEQARVDASSGAGPLLAIVHIGASLAVGAVVLSGVGQSRAARNVKLVLVALCLVAVALTASRGALLKALLVGVGAALATRSWKSPLSRLVTVAAAAVLSAWLLGELRYAGGDTSFASLAVQRLAADPYSAGIVFDARSDPRVSGLHLFGTAFSTYLPGSQPLIGDILKSNANLSFAGGAIAVPLAAEGFLFLGVPGVVIFSGAAALVPVIIKKRIAPTVSGTLVGTVFGTTWAGVFGAGIATTVATYGVPAVVLGLAFYWTGLLLPITSEPKTRTQIQRSATTKD</sequence>
<keyword evidence="1" id="KW-1133">Transmembrane helix</keyword>
<keyword evidence="1" id="KW-0472">Membrane</keyword>
<evidence type="ECO:0008006" key="4">
    <source>
        <dbReference type="Google" id="ProtNLM"/>
    </source>
</evidence>
<feature type="transmembrane region" description="Helical" evidence="1">
    <location>
        <begin position="7"/>
        <end position="24"/>
    </location>
</feature>
<feature type="transmembrane region" description="Helical" evidence="1">
    <location>
        <begin position="237"/>
        <end position="256"/>
    </location>
</feature>
<comment type="caution">
    <text evidence="2">The sequence shown here is derived from an EMBL/GenBank/DDBJ whole genome shotgun (WGS) entry which is preliminary data.</text>
</comment>
<feature type="transmembrane region" description="Helical" evidence="1">
    <location>
        <begin position="85"/>
        <end position="104"/>
    </location>
</feature>
<dbReference type="EMBL" id="JAPPUX010000003">
    <property type="protein sequence ID" value="MCY4726599.1"/>
    <property type="molecule type" value="Genomic_DNA"/>
</dbReference>
<accession>A0ABT4CF71</accession>
<feature type="transmembrane region" description="Helical" evidence="1">
    <location>
        <begin position="198"/>
        <end position="217"/>
    </location>
</feature>
<feature type="transmembrane region" description="Helical" evidence="1">
    <location>
        <begin position="163"/>
        <end position="186"/>
    </location>
</feature>
<protein>
    <recommendedName>
        <fullName evidence="4">Oligosaccharide repeat unit polymerase</fullName>
    </recommendedName>
</protein>
<keyword evidence="1" id="KW-0812">Transmembrane</keyword>
<organism evidence="2 3">
    <name type="scientific">Nocardioides pini</name>
    <dbReference type="NCBI Taxonomy" id="2975053"/>
    <lineage>
        <taxon>Bacteria</taxon>
        <taxon>Bacillati</taxon>
        <taxon>Actinomycetota</taxon>
        <taxon>Actinomycetes</taxon>
        <taxon>Propionibacteriales</taxon>
        <taxon>Nocardioidaceae</taxon>
        <taxon>Nocardioides</taxon>
    </lineage>
</organism>
<feature type="transmembrane region" description="Helical" evidence="1">
    <location>
        <begin position="375"/>
        <end position="393"/>
    </location>
</feature>
<feature type="transmembrane region" description="Helical" evidence="1">
    <location>
        <begin position="60"/>
        <end position="79"/>
    </location>
</feature>